<comment type="subcellular location">
    <subcellularLocation>
        <location evidence="1">Membrane</location>
        <topology evidence="1">Multi-pass membrane protein</topology>
    </subcellularLocation>
</comment>
<dbReference type="Gene3D" id="1.20.120.350">
    <property type="entry name" value="Voltage-gated potassium channels. Chain C"/>
    <property type="match status" value="1"/>
</dbReference>
<organism evidence="7 8">
    <name type="scientific">Rotaria socialis</name>
    <dbReference type="NCBI Taxonomy" id="392032"/>
    <lineage>
        <taxon>Eukaryota</taxon>
        <taxon>Metazoa</taxon>
        <taxon>Spiralia</taxon>
        <taxon>Gnathifera</taxon>
        <taxon>Rotifera</taxon>
        <taxon>Eurotatoria</taxon>
        <taxon>Bdelloidea</taxon>
        <taxon>Philodinida</taxon>
        <taxon>Philodinidae</taxon>
        <taxon>Rotaria</taxon>
    </lineage>
</organism>
<accession>A0A821J943</accession>
<evidence type="ECO:0000313" key="7">
    <source>
        <dbReference type="EMBL" id="CAF4718073.1"/>
    </source>
</evidence>
<dbReference type="FunFam" id="1.20.120.350:FF:000030">
    <property type="entry name" value="sodium leak channel non-selective protein"/>
    <property type="match status" value="1"/>
</dbReference>
<dbReference type="InterPro" id="IPR005821">
    <property type="entry name" value="Ion_trans_dom"/>
</dbReference>
<dbReference type="PANTHER" id="PTHR46141">
    <property type="entry name" value="SODIUM LEAK CHANNEL NON-SELECTIVE PROTEIN"/>
    <property type="match status" value="1"/>
</dbReference>
<gene>
    <name evidence="7" type="ORF">UJA718_LOCUS37100</name>
</gene>
<proteinExistence type="predicted"/>
<dbReference type="AlphaFoldDB" id="A0A821J943"/>
<evidence type="ECO:0000256" key="4">
    <source>
        <dbReference type="ARBA" id="ARBA00023136"/>
    </source>
</evidence>
<reference evidence="7" key="1">
    <citation type="submission" date="2021-02" db="EMBL/GenBank/DDBJ databases">
        <authorList>
            <person name="Nowell W R."/>
        </authorList>
    </citation>
    <scope>NUCLEOTIDE SEQUENCE</scope>
</reference>
<sequence>MWGSRGAPSDVEATKILEKAEDSTLKLVNIDENKKNGVVPALCLKIAQSPLFTTIVMVVVLANTIFTATIKHTHNESTDRRNRHIYHRVETLFTIFFDLETLFKMFSLGFKNYIRRSIFKFEFMLAVGTTIHCIPLFYRSAFTYFQVLRVARLLKSSPLLEDFLNK</sequence>
<evidence type="ECO:0000259" key="6">
    <source>
        <dbReference type="Pfam" id="PF00520"/>
    </source>
</evidence>
<name>A0A821J943_9BILA</name>
<dbReference type="EMBL" id="CAJOBP010036494">
    <property type="protein sequence ID" value="CAF4718073.1"/>
    <property type="molecule type" value="Genomic_DNA"/>
</dbReference>
<dbReference type="GO" id="GO:0005261">
    <property type="term" value="F:monoatomic cation channel activity"/>
    <property type="evidence" value="ECO:0007669"/>
    <property type="project" value="InterPro"/>
</dbReference>
<keyword evidence="3 5" id="KW-1133">Transmembrane helix</keyword>
<dbReference type="GO" id="GO:0032224">
    <property type="term" value="P:positive regulation of synaptic transmission, cholinergic"/>
    <property type="evidence" value="ECO:0007669"/>
    <property type="project" value="TreeGrafter"/>
</dbReference>
<keyword evidence="4 5" id="KW-0472">Membrane</keyword>
<dbReference type="GO" id="GO:0032230">
    <property type="term" value="P:positive regulation of synaptic transmission, GABAergic"/>
    <property type="evidence" value="ECO:0007669"/>
    <property type="project" value="TreeGrafter"/>
</dbReference>
<dbReference type="Pfam" id="PF00520">
    <property type="entry name" value="Ion_trans"/>
    <property type="match status" value="1"/>
</dbReference>
<feature type="domain" description="Ion transport" evidence="6">
    <location>
        <begin position="50"/>
        <end position="163"/>
    </location>
</feature>
<evidence type="ECO:0000256" key="1">
    <source>
        <dbReference type="ARBA" id="ARBA00004141"/>
    </source>
</evidence>
<keyword evidence="8" id="KW-1185">Reference proteome</keyword>
<feature type="non-terminal residue" evidence="7">
    <location>
        <position position="1"/>
    </location>
</feature>
<feature type="transmembrane region" description="Helical" evidence="5">
    <location>
        <begin position="51"/>
        <end position="70"/>
    </location>
</feature>
<dbReference type="GO" id="GO:0005886">
    <property type="term" value="C:plasma membrane"/>
    <property type="evidence" value="ECO:0007669"/>
    <property type="project" value="TreeGrafter"/>
</dbReference>
<dbReference type="InterPro" id="IPR028823">
    <property type="entry name" value="NALCN"/>
</dbReference>
<dbReference type="InterPro" id="IPR027359">
    <property type="entry name" value="Volt_channel_dom_sf"/>
</dbReference>
<dbReference type="Proteomes" id="UP000663873">
    <property type="component" value="Unassembled WGS sequence"/>
</dbReference>
<dbReference type="SUPFAM" id="SSF81324">
    <property type="entry name" value="Voltage-gated potassium channels"/>
    <property type="match status" value="1"/>
</dbReference>
<dbReference type="PANTHER" id="PTHR46141:SF1">
    <property type="entry name" value="SODIUM LEAK CHANNEL NALCN"/>
    <property type="match status" value="1"/>
</dbReference>
<evidence type="ECO:0000256" key="2">
    <source>
        <dbReference type="ARBA" id="ARBA00022692"/>
    </source>
</evidence>
<evidence type="ECO:0000256" key="5">
    <source>
        <dbReference type="SAM" id="Phobius"/>
    </source>
</evidence>
<evidence type="ECO:0000256" key="3">
    <source>
        <dbReference type="ARBA" id="ARBA00022989"/>
    </source>
</evidence>
<evidence type="ECO:0000313" key="8">
    <source>
        <dbReference type="Proteomes" id="UP000663873"/>
    </source>
</evidence>
<feature type="transmembrane region" description="Helical" evidence="5">
    <location>
        <begin position="123"/>
        <end position="145"/>
    </location>
</feature>
<feature type="transmembrane region" description="Helical" evidence="5">
    <location>
        <begin position="91"/>
        <end position="111"/>
    </location>
</feature>
<protein>
    <recommendedName>
        <fullName evidence="6">Ion transport domain-containing protein</fullName>
    </recommendedName>
</protein>
<comment type="caution">
    <text evidence="7">The sequence shown here is derived from an EMBL/GenBank/DDBJ whole genome shotgun (WGS) entry which is preliminary data.</text>
</comment>
<keyword evidence="2 5" id="KW-0812">Transmembrane</keyword>